<dbReference type="Ensembl" id="ENSPSNT00000024776.1">
    <property type="protein sequence ID" value="ENSPSNP00000022022.1"/>
    <property type="gene ID" value="ENSPSNG00000016146.1"/>
</dbReference>
<organism evidence="12 13">
    <name type="scientific">Phocoena sinus</name>
    <name type="common">Vaquita</name>
    <dbReference type="NCBI Taxonomy" id="42100"/>
    <lineage>
        <taxon>Eukaryota</taxon>
        <taxon>Metazoa</taxon>
        <taxon>Chordata</taxon>
        <taxon>Craniata</taxon>
        <taxon>Vertebrata</taxon>
        <taxon>Euteleostomi</taxon>
        <taxon>Mammalia</taxon>
        <taxon>Eutheria</taxon>
        <taxon>Laurasiatheria</taxon>
        <taxon>Artiodactyla</taxon>
        <taxon>Whippomorpha</taxon>
        <taxon>Cetacea</taxon>
        <taxon>Odontoceti</taxon>
        <taxon>Phocoenidae</taxon>
        <taxon>Phocoena</taxon>
    </lineage>
</organism>
<dbReference type="GeneTree" id="ENSGT00990000203527"/>
<dbReference type="PRINTS" id="PR01904">
    <property type="entry name" value="GPR40FAMILY"/>
</dbReference>
<reference evidence="12" key="1">
    <citation type="submission" date="2019-08" db="EMBL/GenBank/DDBJ databases">
        <title>Phocoena sinus (Vaquita) genome, mPhoSin1, primary haplotype.</title>
        <authorList>
            <person name="Morin P."/>
            <person name="Mountcastle J."/>
            <person name="Fungtammasan C."/>
            <person name="Rhie A."/>
            <person name="Rojas-Bracho L."/>
            <person name="Smith C.R."/>
            <person name="Taylor B.L."/>
            <person name="Gulland F.M.D."/>
            <person name="Musser W."/>
            <person name="Houck M."/>
            <person name="Haase B."/>
            <person name="Paez S."/>
            <person name="Howe K."/>
            <person name="Torrance J."/>
            <person name="Formenti G."/>
            <person name="Phillippy A."/>
            <person name="Ryder O."/>
            <person name="Jarvis E.D."/>
            <person name="Fedrigo O."/>
        </authorList>
    </citation>
    <scope>NUCLEOTIDE SEQUENCE [LARGE SCALE GENOMIC DNA]</scope>
</reference>
<gene>
    <name evidence="12" type="primary">FFAR3</name>
</gene>
<evidence type="ECO:0000256" key="6">
    <source>
        <dbReference type="ARBA" id="ARBA00023136"/>
    </source>
</evidence>
<evidence type="ECO:0000256" key="1">
    <source>
        <dbReference type="ARBA" id="ARBA00004651"/>
    </source>
</evidence>
<dbReference type="InterPro" id="IPR013312">
    <property type="entry name" value="GPR40-rel_orph"/>
</dbReference>
<feature type="transmembrane region" description="Helical" evidence="10">
    <location>
        <begin position="77"/>
        <end position="97"/>
    </location>
</feature>
<dbReference type="Proteomes" id="UP000694554">
    <property type="component" value="Chromosome 19"/>
</dbReference>
<accession>A0A8C9CA70</accession>
<evidence type="ECO:0000313" key="12">
    <source>
        <dbReference type="Ensembl" id="ENSPSNP00000022022.1"/>
    </source>
</evidence>
<dbReference type="SUPFAM" id="SSF81321">
    <property type="entry name" value="Family A G protein-coupled receptor-like"/>
    <property type="match status" value="1"/>
</dbReference>
<dbReference type="PANTHER" id="PTHR45822:SF6">
    <property type="entry name" value="FREE FATTY ACID RECEPTOR 3-RELATED"/>
    <property type="match status" value="1"/>
</dbReference>
<evidence type="ECO:0000256" key="10">
    <source>
        <dbReference type="SAM" id="Phobius"/>
    </source>
</evidence>
<feature type="transmembrane region" description="Helical" evidence="10">
    <location>
        <begin position="165"/>
        <end position="186"/>
    </location>
</feature>
<proteinExistence type="predicted"/>
<dbReference type="InterPro" id="IPR017452">
    <property type="entry name" value="GPCR_Rhodpsn_7TM"/>
</dbReference>
<protein>
    <recommendedName>
        <fullName evidence="11">G-protein coupled receptors family 1 profile domain-containing protein</fullName>
    </recommendedName>
</protein>
<dbReference type="GO" id="GO:0005886">
    <property type="term" value="C:plasma membrane"/>
    <property type="evidence" value="ECO:0007669"/>
    <property type="project" value="UniProtKB-SubCell"/>
</dbReference>
<dbReference type="GO" id="GO:0004930">
    <property type="term" value="F:G protein-coupled receptor activity"/>
    <property type="evidence" value="ECO:0007669"/>
    <property type="project" value="UniProtKB-KW"/>
</dbReference>
<comment type="subcellular location">
    <subcellularLocation>
        <location evidence="1">Cell membrane</location>
        <topology evidence="1">Multi-pass membrane protein</topology>
    </subcellularLocation>
</comment>
<name>A0A8C9CA70_PHOSS</name>
<keyword evidence="5" id="KW-0297">G-protein coupled receptor</keyword>
<sequence length="338" mass="37248">MTTNTSSDQSSFLGNHGLHCSMYLLSFLTGLPLKLEALVILVDKLQRCPAAVRLLFLNLTLSAASGTRWPLPFIFCPFSRFLFFTTVYLPSLFLAAVSDERFLSVAYPVWYQSRPRPGQAGLVSGACWLLAAAHRSVVYVTELSGRSSPTQAGGTRYLEFRKDQLAFLLPVQLEMAVVLFGVPLLLTSYCYSRPVCILGKGASQRRRKRVVGSQQPCCSTFSSGESPKWRSSVLPLNTLNSCVDTLYYFSSSGFQADFQGLLGRRPGACGPWWQEGSVTLKSEGEGPPQELSNIRGGSGDSRNEGAPCCDMCSSSRFPLFSKFRLSGTFMKNDRRKIT</sequence>
<dbReference type="Pfam" id="PF00001">
    <property type="entry name" value="7tm_1"/>
    <property type="match status" value="1"/>
</dbReference>
<keyword evidence="3 10" id="KW-0812">Transmembrane</keyword>
<evidence type="ECO:0000256" key="8">
    <source>
        <dbReference type="ARBA" id="ARBA00023224"/>
    </source>
</evidence>
<keyword evidence="8" id="KW-0807">Transducer</keyword>
<feature type="transmembrane region" description="Helical" evidence="10">
    <location>
        <begin position="54"/>
        <end position="71"/>
    </location>
</feature>
<evidence type="ECO:0000256" key="2">
    <source>
        <dbReference type="ARBA" id="ARBA00022475"/>
    </source>
</evidence>
<keyword evidence="7" id="KW-0675">Receptor</keyword>
<dbReference type="PANTHER" id="PTHR45822">
    <property type="entry name" value="FREE FATTY ACID RECEPTOR 2-RELATED"/>
    <property type="match status" value="1"/>
</dbReference>
<feature type="domain" description="G-protein coupled receptors family 1 profile" evidence="11">
    <location>
        <begin position="20"/>
        <end position="211"/>
    </location>
</feature>
<evidence type="ECO:0000256" key="3">
    <source>
        <dbReference type="ARBA" id="ARBA00022692"/>
    </source>
</evidence>
<reference evidence="12" key="3">
    <citation type="submission" date="2025-09" db="UniProtKB">
        <authorList>
            <consortium name="Ensembl"/>
        </authorList>
    </citation>
    <scope>IDENTIFICATION</scope>
</reference>
<evidence type="ECO:0000256" key="4">
    <source>
        <dbReference type="ARBA" id="ARBA00022989"/>
    </source>
</evidence>
<dbReference type="AlphaFoldDB" id="A0A8C9CA70"/>
<keyword evidence="2" id="KW-1003">Cell membrane</keyword>
<evidence type="ECO:0000259" key="11">
    <source>
        <dbReference type="PROSITE" id="PS50262"/>
    </source>
</evidence>
<feature type="transmembrane region" description="Helical" evidence="10">
    <location>
        <begin position="22"/>
        <end position="42"/>
    </location>
</feature>
<evidence type="ECO:0000313" key="13">
    <source>
        <dbReference type="Proteomes" id="UP000694554"/>
    </source>
</evidence>
<evidence type="ECO:0000256" key="7">
    <source>
        <dbReference type="ARBA" id="ARBA00023170"/>
    </source>
</evidence>
<dbReference type="InterPro" id="IPR000276">
    <property type="entry name" value="GPCR_Rhodpsn"/>
</dbReference>
<evidence type="ECO:0000256" key="9">
    <source>
        <dbReference type="SAM" id="MobiDB-lite"/>
    </source>
</evidence>
<dbReference type="PROSITE" id="PS50262">
    <property type="entry name" value="G_PROTEIN_RECEP_F1_2"/>
    <property type="match status" value="1"/>
</dbReference>
<dbReference type="Gene3D" id="1.20.1070.10">
    <property type="entry name" value="Rhodopsin 7-helix transmembrane proteins"/>
    <property type="match status" value="1"/>
</dbReference>
<keyword evidence="13" id="KW-1185">Reference proteome</keyword>
<keyword evidence="6 10" id="KW-0472">Membrane</keyword>
<evidence type="ECO:0000256" key="5">
    <source>
        <dbReference type="ARBA" id="ARBA00023040"/>
    </source>
</evidence>
<feature type="region of interest" description="Disordered" evidence="9">
    <location>
        <begin position="280"/>
        <end position="302"/>
    </location>
</feature>
<reference evidence="12" key="2">
    <citation type="submission" date="2025-08" db="UniProtKB">
        <authorList>
            <consortium name="Ensembl"/>
        </authorList>
    </citation>
    <scope>IDENTIFICATION</scope>
</reference>
<dbReference type="GO" id="GO:0071398">
    <property type="term" value="P:cellular response to fatty acid"/>
    <property type="evidence" value="ECO:0007669"/>
    <property type="project" value="TreeGrafter"/>
</dbReference>
<keyword evidence="4 10" id="KW-1133">Transmembrane helix</keyword>